<dbReference type="EMBL" id="SPDS01000001">
    <property type="protein sequence ID" value="TFH57490.1"/>
    <property type="molecule type" value="Genomic_DNA"/>
</dbReference>
<evidence type="ECO:0000256" key="2">
    <source>
        <dbReference type="ARBA" id="ARBA00004829"/>
    </source>
</evidence>
<keyword evidence="4" id="KW-0125">Carotenoid biosynthesis</keyword>
<feature type="transmembrane region" description="Helical" evidence="8">
    <location>
        <begin position="35"/>
        <end position="57"/>
    </location>
</feature>
<feature type="transmembrane region" description="Helical" evidence="8">
    <location>
        <begin position="78"/>
        <end position="99"/>
    </location>
</feature>
<evidence type="ECO:0000313" key="9">
    <source>
        <dbReference type="EMBL" id="PMQ21216.1"/>
    </source>
</evidence>
<dbReference type="GO" id="GO:0016117">
    <property type="term" value="P:carotenoid biosynthetic process"/>
    <property type="evidence" value="ECO:0007669"/>
    <property type="project" value="UniProtKB-KW"/>
</dbReference>
<keyword evidence="3 8" id="KW-0812">Transmembrane</keyword>
<dbReference type="GO" id="GO:0045436">
    <property type="term" value="F:lycopene beta cyclase activity"/>
    <property type="evidence" value="ECO:0007669"/>
    <property type="project" value="UniProtKB-ARBA"/>
</dbReference>
<dbReference type="EMBL" id="PNQX01000001">
    <property type="protein sequence ID" value="PMQ21216.1"/>
    <property type="molecule type" value="Genomic_DNA"/>
</dbReference>
<organism evidence="9 11">
    <name type="scientific">Glutamicibacter arilaitensis</name>
    <dbReference type="NCBI Taxonomy" id="256701"/>
    <lineage>
        <taxon>Bacteria</taxon>
        <taxon>Bacillati</taxon>
        <taxon>Actinomycetota</taxon>
        <taxon>Actinomycetes</taxon>
        <taxon>Micrococcales</taxon>
        <taxon>Micrococcaceae</taxon>
        <taxon>Glutamicibacter</taxon>
    </lineage>
</organism>
<protein>
    <submittedName>
        <fullName evidence="9">Lycopene cyclase domain-containing protein</fullName>
    </submittedName>
</protein>
<evidence type="ECO:0000256" key="1">
    <source>
        <dbReference type="ARBA" id="ARBA00004141"/>
    </source>
</evidence>
<reference evidence="10 12" key="2">
    <citation type="submission" date="2019-03" db="EMBL/GenBank/DDBJ databases">
        <title>Glutamicibacter sp. LJH19 genome.</title>
        <authorList>
            <person name="Sinai Borker S."/>
            <person name="Kumar R."/>
        </authorList>
    </citation>
    <scope>NUCLEOTIDE SEQUENCE [LARGE SCALE GENOMIC DNA]</scope>
    <source>
        <strain evidence="10 12">LJH19</strain>
    </source>
</reference>
<sequence length="120" mass="13435">MIYLGTLVFLLVCMGLLDAKGKLFIFRHPLRGFLALALGTGFFVFWDVLAIRAGIFLHKESQFMTGIMVGEQFPLEEVFFLVFLCYCSMIAFTGLPVAARALRNRRLDAVGRRQGGSHVS</sequence>
<comment type="caution">
    <text evidence="9">The sequence shown here is derived from an EMBL/GenBank/DDBJ whole genome shotgun (WGS) entry which is preliminary data.</text>
</comment>
<dbReference type="InterPro" id="IPR017825">
    <property type="entry name" value="Lycopene_cyclase_dom"/>
</dbReference>
<dbReference type="Proteomes" id="UP000235739">
    <property type="component" value="Unassembled WGS sequence"/>
</dbReference>
<comment type="pathway">
    <text evidence="2">Carotenoid biosynthesis.</text>
</comment>
<evidence type="ECO:0000313" key="11">
    <source>
        <dbReference type="Proteomes" id="UP000235739"/>
    </source>
</evidence>
<keyword evidence="5 8" id="KW-1133">Transmembrane helix</keyword>
<keyword evidence="6 8" id="KW-0472">Membrane</keyword>
<dbReference type="NCBIfam" id="TIGR03462">
    <property type="entry name" value="CarR_dom_SF"/>
    <property type="match status" value="1"/>
</dbReference>
<evidence type="ECO:0000256" key="8">
    <source>
        <dbReference type="SAM" id="Phobius"/>
    </source>
</evidence>
<evidence type="ECO:0000313" key="12">
    <source>
        <dbReference type="Proteomes" id="UP000297638"/>
    </source>
</evidence>
<comment type="subcellular location">
    <subcellularLocation>
        <location evidence="1">Membrane</location>
        <topology evidence="1">Multi-pass membrane protein</topology>
    </subcellularLocation>
</comment>
<dbReference type="AlphaFoldDB" id="A0A2N7S4Z0"/>
<keyword evidence="7" id="KW-0413">Isomerase</keyword>
<evidence type="ECO:0000313" key="10">
    <source>
        <dbReference type="EMBL" id="TFH57490.1"/>
    </source>
</evidence>
<dbReference type="Proteomes" id="UP000297638">
    <property type="component" value="Unassembled WGS sequence"/>
</dbReference>
<dbReference type="GO" id="GO:0016020">
    <property type="term" value="C:membrane"/>
    <property type="evidence" value="ECO:0007669"/>
    <property type="project" value="UniProtKB-SubCell"/>
</dbReference>
<evidence type="ECO:0000256" key="3">
    <source>
        <dbReference type="ARBA" id="ARBA00022692"/>
    </source>
</evidence>
<gene>
    <name evidence="9" type="ORF">CIK84_06520</name>
    <name evidence="10" type="ORF">EXY26_11085</name>
</gene>
<reference evidence="9 11" key="1">
    <citation type="journal article" date="2017" name="Elife">
        <title>Extensive horizontal gene transfer in cheese-associated bacteria.</title>
        <authorList>
            <person name="Bonham K.S."/>
            <person name="Wolfe B.E."/>
            <person name="Dutton R.J."/>
        </authorList>
    </citation>
    <scope>NUCLEOTIDE SEQUENCE [LARGE SCALE GENOMIC DNA]</scope>
    <source>
        <strain evidence="9 11">JB182</strain>
    </source>
</reference>
<evidence type="ECO:0000256" key="7">
    <source>
        <dbReference type="ARBA" id="ARBA00023235"/>
    </source>
</evidence>
<evidence type="ECO:0000256" key="4">
    <source>
        <dbReference type="ARBA" id="ARBA00022746"/>
    </source>
</evidence>
<evidence type="ECO:0000256" key="5">
    <source>
        <dbReference type="ARBA" id="ARBA00022989"/>
    </source>
</evidence>
<evidence type="ECO:0000256" key="6">
    <source>
        <dbReference type="ARBA" id="ARBA00023136"/>
    </source>
</evidence>
<dbReference type="RefSeq" id="WP_102597848.1">
    <property type="nucleotide sequence ID" value="NZ_JBLXIX010000003.1"/>
</dbReference>
<accession>A0A2N7S4Z0</accession>
<dbReference type="GO" id="GO:0016872">
    <property type="term" value="F:intramolecular lyase activity"/>
    <property type="evidence" value="ECO:0007669"/>
    <property type="project" value="InterPro"/>
</dbReference>
<proteinExistence type="predicted"/>
<name>A0A2N7S4Z0_9MICC</name>